<proteinExistence type="predicted"/>
<feature type="region of interest" description="Disordered" evidence="1">
    <location>
        <begin position="40"/>
        <end position="85"/>
    </location>
</feature>
<sequence length="213" mass="23013">MFSETTLIQTETNMDSYTLEASGTVQTSLNSTMGEISVIETDSRTPKTDPGTVAYPQQTASEPQAESLGVADNLNPKDSAEGASMNSYTTPVRHFVPALPQRPDKCLPRKCYCSDSSEEGEIKESSRLSQEFPEMFGGQGPRVDADDSGEEGCLILDAEGEEDVSGGAEPLVSVLNLERSWCVCVCVCVNLMWIKPTNVRRGNANSATGRSRM</sequence>
<dbReference type="RefSeq" id="XP_025048396.1">
    <property type="nucleotide sequence ID" value="XM_025192611.1"/>
</dbReference>
<keyword evidence="2" id="KW-1185">Reference proteome</keyword>
<dbReference type="InParanoid" id="A0A3Q0FL87"/>
<evidence type="ECO:0000256" key="1">
    <source>
        <dbReference type="SAM" id="MobiDB-lite"/>
    </source>
</evidence>
<gene>
    <name evidence="3" type="primary">LOC112548127</name>
</gene>
<name>A0A3Q0FL87_ALLSI</name>
<dbReference type="GeneID" id="112548127"/>
<protein>
    <submittedName>
        <fullName evidence="3">Uncharacterized protein LOC112548127</fullName>
    </submittedName>
</protein>
<feature type="compositionally biased region" description="Polar residues" evidence="1">
    <location>
        <begin position="55"/>
        <end position="64"/>
    </location>
</feature>
<reference evidence="3" key="1">
    <citation type="submission" date="2025-08" db="UniProtKB">
        <authorList>
            <consortium name="RefSeq"/>
        </authorList>
    </citation>
    <scope>IDENTIFICATION</scope>
</reference>
<dbReference type="KEGG" id="asn:112548127"/>
<dbReference type="Proteomes" id="UP000189705">
    <property type="component" value="Unplaced"/>
</dbReference>
<dbReference type="AlphaFoldDB" id="A0A3Q0FL87"/>
<evidence type="ECO:0000313" key="3">
    <source>
        <dbReference type="RefSeq" id="XP_025048396.1"/>
    </source>
</evidence>
<organism evidence="2 3">
    <name type="scientific">Alligator sinensis</name>
    <name type="common">Chinese alligator</name>
    <dbReference type="NCBI Taxonomy" id="38654"/>
    <lineage>
        <taxon>Eukaryota</taxon>
        <taxon>Metazoa</taxon>
        <taxon>Chordata</taxon>
        <taxon>Craniata</taxon>
        <taxon>Vertebrata</taxon>
        <taxon>Euteleostomi</taxon>
        <taxon>Archelosauria</taxon>
        <taxon>Archosauria</taxon>
        <taxon>Crocodylia</taxon>
        <taxon>Alligatoridae</taxon>
        <taxon>Alligatorinae</taxon>
        <taxon>Alligator</taxon>
    </lineage>
</organism>
<accession>A0A3Q0FL87</accession>
<evidence type="ECO:0000313" key="2">
    <source>
        <dbReference type="Proteomes" id="UP000189705"/>
    </source>
</evidence>